<dbReference type="Gene3D" id="1.10.3300.10">
    <property type="entry name" value="Jann2411-like domain"/>
    <property type="match status" value="1"/>
</dbReference>
<dbReference type="EMBL" id="WBMO01000001">
    <property type="protein sequence ID" value="MDV2474679.1"/>
    <property type="molecule type" value="Genomic_DNA"/>
</dbReference>
<dbReference type="PANTHER" id="PTHR35525:SF3">
    <property type="entry name" value="BLL6575 PROTEIN"/>
    <property type="match status" value="1"/>
</dbReference>
<keyword evidence="3" id="KW-1185">Reference proteome</keyword>
<sequence length="189" mass="20756">MVMLRSPEGVDFEVDSGSLCVDLVYTGGAEERARWETLRTPDDLAVWIAARMRVPAEHVRLGPRDLVRAKDLREVLWRSLNRRIDGSGPSPSDAAALDAAAARPDIAPQLRSPGVAVPVTGDQALSTLARDAVDLLAGPRAPRIKRCAAGDCPLVFVDTSRAGNRRWCSMARCGNRDKVRAHRRKEMHR</sequence>
<dbReference type="PANTHER" id="PTHR35525">
    <property type="entry name" value="BLL6575 PROTEIN"/>
    <property type="match status" value="1"/>
</dbReference>
<feature type="domain" description="Zinc finger CGNR" evidence="1">
    <location>
        <begin position="143"/>
        <end position="185"/>
    </location>
</feature>
<dbReference type="Pfam" id="PF07336">
    <property type="entry name" value="ABATE"/>
    <property type="match status" value="1"/>
</dbReference>
<evidence type="ECO:0000259" key="1">
    <source>
        <dbReference type="Pfam" id="PF11706"/>
    </source>
</evidence>
<name>A0ABU3WM27_9NOCA</name>
<comment type="caution">
    <text evidence="2">The sequence shown here is derived from an EMBL/GenBank/DDBJ whole genome shotgun (WGS) entry which is preliminary data.</text>
</comment>
<dbReference type="SUPFAM" id="SSF160904">
    <property type="entry name" value="Jann2411-like"/>
    <property type="match status" value="1"/>
</dbReference>
<dbReference type="InterPro" id="IPR010852">
    <property type="entry name" value="ABATE"/>
</dbReference>
<organism evidence="2 3">
    <name type="scientific">Rhodococcus zopfii</name>
    <dbReference type="NCBI Taxonomy" id="43772"/>
    <lineage>
        <taxon>Bacteria</taxon>
        <taxon>Bacillati</taxon>
        <taxon>Actinomycetota</taxon>
        <taxon>Actinomycetes</taxon>
        <taxon>Mycobacteriales</taxon>
        <taxon>Nocardiaceae</taxon>
        <taxon>Rhodococcus</taxon>
    </lineage>
</organism>
<reference evidence="2 3" key="1">
    <citation type="submission" date="2019-10" db="EMBL/GenBank/DDBJ databases">
        <title>Draft Genome Assembly of Rhodococcus zopfii DSM44189.</title>
        <authorList>
            <person name="Sutton J.M."/>
            <person name="Akob D.M."/>
            <person name="Bushman T.J."/>
        </authorList>
    </citation>
    <scope>NUCLEOTIDE SEQUENCE [LARGE SCALE GENOMIC DNA]</scope>
    <source>
        <strain evidence="2 3">DSM 44189</strain>
    </source>
</reference>
<gene>
    <name evidence="2" type="ORF">F8M49_03215</name>
</gene>
<evidence type="ECO:0000313" key="2">
    <source>
        <dbReference type="EMBL" id="MDV2474679.1"/>
    </source>
</evidence>
<dbReference type="InterPro" id="IPR023286">
    <property type="entry name" value="ABATE_dom_sf"/>
</dbReference>
<evidence type="ECO:0000313" key="3">
    <source>
        <dbReference type="Proteomes" id="UP001275440"/>
    </source>
</evidence>
<proteinExistence type="predicted"/>
<dbReference type="InterPro" id="IPR021005">
    <property type="entry name" value="Znf_CGNR"/>
</dbReference>
<protein>
    <submittedName>
        <fullName evidence="2">CGNR zinc finger domain-containing protein</fullName>
    </submittedName>
</protein>
<dbReference type="Pfam" id="PF11706">
    <property type="entry name" value="zf-CGNR"/>
    <property type="match status" value="1"/>
</dbReference>
<dbReference type="Proteomes" id="UP001275440">
    <property type="component" value="Unassembled WGS sequence"/>
</dbReference>
<accession>A0ABU3WM27</accession>